<dbReference type="EMBL" id="JARYMX010000002">
    <property type="protein sequence ID" value="KAJ9559769.1"/>
    <property type="molecule type" value="Genomic_DNA"/>
</dbReference>
<keyword evidence="2 3" id="KW-0808">Transferase</keyword>
<name>A0AA38TF18_9ASTR</name>
<protein>
    <recommendedName>
        <fullName evidence="6">UDP-glycosyltransferases domain-containing protein</fullName>
    </recommendedName>
</protein>
<comment type="caution">
    <text evidence="4">The sequence shown here is derived from an EMBL/GenBank/DDBJ whole genome shotgun (WGS) entry which is preliminary data.</text>
</comment>
<dbReference type="PROSITE" id="PS00375">
    <property type="entry name" value="UDPGT"/>
    <property type="match status" value="1"/>
</dbReference>
<evidence type="ECO:0000313" key="5">
    <source>
        <dbReference type="Proteomes" id="UP001172457"/>
    </source>
</evidence>
<proteinExistence type="inferred from homology"/>
<evidence type="ECO:0000256" key="3">
    <source>
        <dbReference type="RuleBase" id="RU003718"/>
    </source>
</evidence>
<sequence length="316" mass="36010">MAQFKPHTTVSSDDEPFSIPNFPRLKLTMKDFEPPFNELDPKGPELDFIFKQHVANVKSHGMVVNNFYELESEFIEYWNQNFEPKAWCVGPFCIAKPVVPKHIMEKLTWVEWLDEKLIENKAVIFVSFGTQAEVSAEQLLEVANGLENSNASFIWTLKSKQFELIGGARFEERVKGRGKVVTEWVDQVEVLNHESVDGFLSHCGWNSVLESICAGVPVLAMPLIAEQYLNARMVVEEIGMGLRLWPREKMVRGLVGAEEVEKMVVELMEGEGGRRVKERVVEVKEGAYRAMKDEGSSWVTLESLINHVRRDLLPTV</sequence>
<dbReference type="InterPro" id="IPR035595">
    <property type="entry name" value="UDP_glycos_trans_CS"/>
</dbReference>
<dbReference type="FunFam" id="3.40.50.2000:FF:000107">
    <property type="entry name" value="Glycosyltransferase"/>
    <property type="match status" value="1"/>
</dbReference>
<dbReference type="PANTHER" id="PTHR48047:SF51">
    <property type="entry name" value="GLYCOSYLTRANSFERASE"/>
    <property type="match status" value="1"/>
</dbReference>
<dbReference type="InterPro" id="IPR002213">
    <property type="entry name" value="UDP_glucos_trans"/>
</dbReference>
<keyword evidence="5" id="KW-1185">Reference proteome</keyword>
<comment type="similarity">
    <text evidence="1 3">Belongs to the UDP-glycosyltransferase family.</text>
</comment>
<accession>A0AA38TF18</accession>
<dbReference type="Gene3D" id="3.40.50.2000">
    <property type="entry name" value="Glycogen Phosphorylase B"/>
    <property type="match status" value="2"/>
</dbReference>
<reference evidence="4" key="1">
    <citation type="submission" date="2023-03" db="EMBL/GenBank/DDBJ databases">
        <title>Chromosome-scale reference genome and RAD-based genetic map of yellow starthistle (Centaurea solstitialis) reveal putative structural variation and QTLs associated with invader traits.</title>
        <authorList>
            <person name="Reatini B."/>
            <person name="Cang F.A."/>
            <person name="Jiang Q."/>
            <person name="Mckibben M.T.W."/>
            <person name="Barker M.S."/>
            <person name="Rieseberg L.H."/>
            <person name="Dlugosch K.M."/>
        </authorList>
    </citation>
    <scope>NUCLEOTIDE SEQUENCE</scope>
    <source>
        <strain evidence="4">CAN-66</strain>
        <tissue evidence="4">Leaf</tissue>
    </source>
</reference>
<dbReference type="PANTHER" id="PTHR48047">
    <property type="entry name" value="GLYCOSYLTRANSFERASE"/>
    <property type="match status" value="1"/>
</dbReference>
<dbReference type="SUPFAM" id="SSF53756">
    <property type="entry name" value="UDP-Glycosyltransferase/glycogen phosphorylase"/>
    <property type="match status" value="1"/>
</dbReference>
<organism evidence="4 5">
    <name type="scientific">Centaurea solstitialis</name>
    <name type="common">yellow star-thistle</name>
    <dbReference type="NCBI Taxonomy" id="347529"/>
    <lineage>
        <taxon>Eukaryota</taxon>
        <taxon>Viridiplantae</taxon>
        <taxon>Streptophyta</taxon>
        <taxon>Embryophyta</taxon>
        <taxon>Tracheophyta</taxon>
        <taxon>Spermatophyta</taxon>
        <taxon>Magnoliopsida</taxon>
        <taxon>eudicotyledons</taxon>
        <taxon>Gunneridae</taxon>
        <taxon>Pentapetalae</taxon>
        <taxon>asterids</taxon>
        <taxon>campanulids</taxon>
        <taxon>Asterales</taxon>
        <taxon>Asteraceae</taxon>
        <taxon>Carduoideae</taxon>
        <taxon>Cardueae</taxon>
        <taxon>Centaureinae</taxon>
        <taxon>Centaurea</taxon>
    </lineage>
</organism>
<evidence type="ECO:0000256" key="1">
    <source>
        <dbReference type="ARBA" id="ARBA00009995"/>
    </source>
</evidence>
<dbReference type="Proteomes" id="UP001172457">
    <property type="component" value="Chromosome 2"/>
</dbReference>
<evidence type="ECO:0008006" key="6">
    <source>
        <dbReference type="Google" id="ProtNLM"/>
    </source>
</evidence>
<evidence type="ECO:0000313" key="4">
    <source>
        <dbReference type="EMBL" id="KAJ9559769.1"/>
    </source>
</evidence>
<dbReference type="AlphaFoldDB" id="A0AA38TF18"/>
<dbReference type="GO" id="GO:0035251">
    <property type="term" value="F:UDP-glucosyltransferase activity"/>
    <property type="evidence" value="ECO:0007669"/>
    <property type="project" value="TreeGrafter"/>
</dbReference>
<dbReference type="CDD" id="cd03784">
    <property type="entry name" value="GT1_Gtf-like"/>
    <property type="match status" value="1"/>
</dbReference>
<gene>
    <name evidence="4" type="ORF">OSB04_004929</name>
</gene>
<keyword evidence="3" id="KW-0328">Glycosyltransferase</keyword>
<dbReference type="Pfam" id="PF00201">
    <property type="entry name" value="UDPGT"/>
    <property type="match status" value="1"/>
</dbReference>
<evidence type="ECO:0000256" key="2">
    <source>
        <dbReference type="ARBA" id="ARBA00022679"/>
    </source>
</evidence>